<comment type="caution">
    <text evidence="3">The sequence shown here is derived from an EMBL/GenBank/DDBJ whole genome shotgun (WGS) entry which is preliminary data.</text>
</comment>
<reference evidence="3" key="1">
    <citation type="submission" date="2022-07" db="EMBL/GenBank/DDBJ databases">
        <title>Draft genome sequence of Zalerion maritima ATCC 34329, a (micro)plastics degrading marine fungus.</title>
        <authorList>
            <person name="Paco A."/>
            <person name="Goncalves M.F.M."/>
            <person name="Rocha-Santos T.A.P."/>
            <person name="Alves A."/>
        </authorList>
    </citation>
    <scope>NUCLEOTIDE SEQUENCE</scope>
    <source>
        <strain evidence="3">ATCC 34329</strain>
    </source>
</reference>
<feature type="transmembrane region" description="Helical" evidence="2">
    <location>
        <begin position="497"/>
        <end position="517"/>
    </location>
</feature>
<proteinExistence type="predicted"/>
<keyword evidence="2" id="KW-1133">Transmembrane helix</keyword>
<keyword evidence="2" id="KW-0472">Membrane</keyword>
<keyword evidence="4" id="KW-1185">Reference proteome</keyword>
<accession>A0AAD5WUM7</accession>
<gene>
    <name evidence="3" type="ORF">MKZ38_009496</name>
</gene>
<name>A0AAD5WUM7_9PEZI</name>
<keyword evidence="2" id="KW-0812">Transmembrane</keyword>
<protein>
    <submittedName>
        <fullName evidence="3">Uncharacterized protein</fullName>
    </submittedName>
</protein>
<feature type="region of interest" description="Disordered" evidence="1">
    <location>
        <begin position="1"/>
        <end position="22"/>
    </location>
</feature>
<evidence type="ECO:0000313" key="3">
    <source>
        <dbReference type="EMBL" id="KAJ2903657.1"/>
    </source>
</evidence>
<dbReference type="EMBL" id="JAKWBI020000075">
    <property type="protein sequence ID" value="KAJ2903657.1"/>
    <property type="molecule type" value="Genomic_DNA"/>
</dbReference>
<evidence type="ECO:0000256" key="1">
    <source>
        <dbReference type="SAM" id="MobiDB-lite"/>
    </source>
</evidence>
<dbReference type="Gene3D" id="1.20.58.340">
    <property type="entry name" value="Magnesium transport protein CorA, transmembrane region"/>
    <property type="match status" value="1"/>
</dbReference>
<sequence length="605" mass="67505">MHTFSVPSPAPSPALSLPPASRNSQIDPQLLHCLHETRYRSFLKYESGKVQILEIDYRYNPQHQPPRIQNHRLSPKEFEDYLEQIDHRAEAEANKSEITRGKLRLIQANKSTPNCLLLLSLGRAPVKPISPKSVPLEFPRDLDNVGSSGLGAFSRQHHTALPVPFSQLHYDMMLHKFGLPKSTSLALKTFDISSNSSFQLSEIESCWEPSGEDDSKDPVKQGCPKRVGITMACLSSTLIEFEMGLSMAYCPRSNTTNAWLFGRHTTRHAALVERDITFLAEMADHPLFLPYLLCTYLKSSIDRQIYTSTEKLFLVEAESGQSGIVLVGRNGVMPRGNCDDPELSKRATGISQLAISLNIYCQGLLLNIEGILQAFPKMEAVVPDLSCRRLVALQQSKTLQERLCHLDQKARFSILRITHLRERATVQSSAIYNHLAHRANEINVGLAESSRIIAIDAKRDSSSMKSIAILTMIFLPGTYIATLFATPGIQELGPTMAVYWLVTIPITGFTLFFWFGWNWLSFQHINLPGVMTFVNRKHSNSSHSTTTPFSTRSHLRGSHYGSLGRNFTLGSAFTFFNRKTTGNFSLPTRSTLAPSVASPTATLSP</sequence>
<feature type="transmembrane region" description="Helical" evidence="2">
    <location>
        <begin position="467"/>
        <end position="485"/>
    </location>
</feature>
<dbReference type="AlphaFoldDB" id="A0AAD5WUM7"/>
<dbReference type="Proteomes" id="UP001201980">
    <property type="component" value="Unassembled WGS sequence"/>
</dbReference>
<organism evidence="3 4">
    <name type="scientific">Zalerion maritima</name>
    <dbReference type="NCBI Taxonomy" id="339359"/>
    <lineage>
        <taxon>Eukaryota</taxon>
        <taxon>Fungi</taxon>
        <taxon>Dikarya</taxon>
        <taxon>Ascomycota</taxon>
        <taxon>Pezizomycotina</taxon>
        <taxon>Sordariomycetes</taxon>
        <taxon>Lulworthiomycetidae</taxon>
        <taxon>Lulworthiales</taxon>
        <taxon>Lulworthiaceae</taxon>
        <taxon>Zalerion</taxon>
    </lineage>
</organism>
<evidence type="ECO:0000313" key="4">
    <source>
        <dbReference type="Proteomes" id="UP001201980"/>
    </source>
</evidence>
<evidence type="ECO:0000256" key="2">
    <source>
        <dbReference type="SAM" id="Phobius"/>
    </source>
</evidence>